<evidence type="ECO:0000256" key="1">
    <source>
        <dbReference type="SAM" id="Phobius"/>
    </source>
</evidence>
<keyword evidence="1" id="KW-1133">Transmembrane helix</keyword>
<organism evidence="2">
    <name type="scientific">uncultured Sulfurovum sp</name>
    <dbReference type="NCBI Taxonomy" id="269237"/>
    <lineage>
        <taxon>Bacteria</taxon>
        <taxon>Pseudomonadati</taxon>
        <taxon>Campylobacterota</taxon>
        <taxon>Epsilonproteobacteria</taxon>
        <taxon>Campylobacterales</taxon>
        <taxon>Sulfurovaceae</taxon>
        <taxon>Sulfurovum</taxon>
        <taxon>environmental samples</taxon>
    </lineage>
</organism>
<feature type="transmembrane region" description="Helical" evidence="1">
    <location>
        <begin position="15"/>
        <end position="38"/>
    </location>
</feature>
<sequence length="121" mass="14378">MCQKNSGRIIMKKNLLLKIIFALILSFVSYITFINYFISDGFRNYKSYCSQFIIDLEYYREKHHKYPQNLLELAGGKTGFNFRYNPKDCGYQSSEEAYTFYYSEGLGVGGYDSKTKEWWRD</sequence>
<keyword evidence="1" id="KW-0472">Membrane</keyword>
<accession>A0A6S6TJK5</accession>
<reference evidence="2" key="1">
    <citation type="submission" date="2020-01" db="EMBL/GenBank/DDBJ databases">
        <authorList>
            <person name="Meier V. D."/>
            <person name="Meier V D."/>
        </authorList>
    </citation>
    <scope>NUCLEOTIDE SEQUENCE</scope>
    <source>
        <strain evidence="2">HLG_WM_MAG_05</strain>
    </source>
</reference>
<protein>
    <submittedName>
        <fullName evidence="2">Uncharacterized protein</fullName>
    </submittedName>
</protein>
<evidence type="ECO:0000313" key="2">
    <source>
        <dbReference type="EMBL" id="CAA6815792.1"/>
    </source>
</evidence>
<proteinExistence type="predicted"/>
<dbReference type="AlphaFoldDB" id="A0A6S6TJK5"/>
<keyword evidence="1" id="KW-0812">Transmembrane</keyword>
<dbReference type="EMBL" id="CACVAU010000047">
    <property type="protein sequence ID" value="CAA6815792.1"/>
    <property type="molecule type" value="Genomic_DNA"/>
</dbReference>
<gene>
    <name evidence="2" type="ORF">HELGO_WM16556</name>
</gene>
<name>A0A6S6TJK5_9BACT</name>